<evidence type="ECO:0008006" key="4">
    <source>
        <dbReference type="Google" id="ProtNLM"/>
    </source>
</evidence>
<protein>
    <recommendedName>
        <fullName evidence="4">VCBS repeat-containing protein</fullName>
    </recommendedName>
</protein>
<comment type="caution">
    <text evidence="2">The sequence shown here is derived from an EMBL/GenBank/DDBJ whole genome shotgun (WGS) entry which is preliminary data.</text>
</comment>
<dbReference type="Pfam" id="PF13517">
    <property type="entry name" value="FG-GAP_3"/>
    <property type="match status" value="1"/>
</dbReference>
<proteinExistence type="predicted"/>
<dbReference type="Proteomes" id="UP000663868">
    <property type="component" value="Unassembled WGS sequence"/>
</dbReference>
<dbReference type="EMBL" id="CAJOBB010024835">
    <property type="protein sequence ID" value="CAF4403712.1"/>
    <property type="molecule type" value="Genomic_DNA"/>
</dbReference>
<dbReference type="AlphaFoldDB" id="A0A820PDR8"/>
<organism evidence="2 3">
    <name type="scientific">Adineta steineri</name>
    <dbReference type="NCBI Taxonomy" id="433720"/>
    <lineage>
        <taxon>Eukaryota</taxon>
        <taxon>Metazoa</taxon>
        <taxon>Spiralia</taxon>
        <taxon>Gnathifera</taxon>
        <taxon>Rotifera</taxon>
        <taxon>Eurotatoria</taxon>
        <taxon>Bdelloidea</taxon>
        <taxon>Adinetida</taxon>
        <taxon>Adinetidae</taxon>
        <taxon>Adineta</taxon>
    </lineage>
</organism>
<keyword evidence="1" id="KW-0732">Signal</keyword>
<reference evidence="2" key="1">
    <citation type="submission" date="2021-02" db="EMBL/GenBank/DDBJ databases">
        <authorList>
            <person name="Nowell W R."/>
        </authorList>
    </citation>
    <scope>NUCLEOTIDE SEQUENCE</scope>
</reference>
<dbReference type="PANTHER" id="PTHR46580">
    <property type="entry name" value="SENSOR KINASE-RELATED"/>
    <property type="match status" value="1"/>
</dbReference>
<sequence>LIMIKNLDIVVANSGTNNIIIFLNHGNGSFPNQITYSTGSDSEPYSVAVGDFNNDTRLDIVAANFWTNNIIVFLG</sequence>
<dbReference type="Gene3D" id="2.30.30.100">
    <property type="match status" value="1"/>
</dbReference>
<evidence type="ECO:0000256" key="1">
    <source>
        <dbReference type="ARBA" id="ARBA00022729"/>
    </source>
</evidence>
<dbReference type="InterPro" id="IPR028994">
    <property type="entry name" value="Integrin_alpha_N"/>
</dbReference>
<gene>
    <name evidence="2" type="ORF">KXQ929_LOCUS51172</name>
</gene>
<evidence type="ECO:0000313" key="3">
    <source>
        <dbReference type="Proteomes" id="UP000663868"/>
    </source>
</evidence>
<feature type="non-terminal residue" evidence="2">
    <location>
        <position position="1"/>
    </location>
</feature>
<dbReference type="InterPro" id="IPR013517">
    <property type="entry name" value="FG-GAP"/>
</dbReference>
<name>A0A820PDR8_9BILA</name>
<accession>A0A820PDR8</accession>
<evidence type="ECO:0000313" key="2">
    <source>
        <dbReference type="EMBL" id="CAF4403712.1"/>
    </source>
</evidence>
<dbReference type="SUPFAM" id="SSF69318">
    <property type="entry name" value="Integrin alpha N-terminal domain"/>
    <property type="match status" value="1"/>
</dbReference>